<sequence length="62" mass="7370">MNTLDINTIAFQYLLRTESQKNNNKSAEPTSETLKYNPEHYIKGQKSLLFHMYNLEEEDLYV</sequence>
<reference evidence="1 2" key="1">
    <citation type="submission" date="2016-11" db="EMBL/GenBank/DDBJ databases">
        <title>Whole genomes of Flavobacteriaceae.</title>
        <authorList>
            <person name="Stine C."/>
            <person name="Li C."/>
            <person name="Tadesse D."/>
        </authorList>
    </citation>
    <scope>NUCLEOTIDE SEQUENCE [LARGE SCALE GENOMIC DNA]</scope>
    <source>
        <strain evidence="1 2">DSM 15937</strain>
    </source>
</reference>
<dbReference type="RefSeq" id="WP_074660429.1">
    <property type="nucleotide sequence ID" value="NZ_MUGV01000015.1"/>
</dbReference>
<gene>
    <name evidence="1" type="ORF">B0A65_08195</name>
</gene>
<evidence type="ECO:0000313" key="1">
    <source>
        <dbReference type="EMBL" id="OXA79918.1"/>
    </source>
</evidence>
<dbReference type="Proteomes" id="UP000198382">
    <property type="component" value="Unassembled WGS sequence"/>
</dbReference>
<comment type="caution">
    <text evidence="1">The sequence shown here is derived from an EMBL/GenBank/DDBJ whole genome shotgun (WGS) entry which is preliminary data.</text>
</comment>
<proteinExistence type="predicted"/>
<accession>A0ABX4BRP1</accession>
<organism evidence="1 2">
    <name type="scientific">Flavobacterium frigidimaris</name>
    <dbReference type="NCBI Taxonomy" id="262320"/>
    <lineage>
        <taxon>Bacteria</taxon>
        <taxon>Pseudomonadati</taxon>
        <taxon>Bacteroidota</taxon>
        <taxon>Flavobacteriia</taxon>
        <taxon>Flavobacteriales</taxon>
        <taxon>Flavobacteriaceae</taxon>
        <taxon>Flavobacterium</taxon>
    </lineage>
</organism>
<evidence type="ECO:0000313" key="2">
    <source>
        <dbReference type="Proteomes" id="UP000198382"/>
    </source>
</evidence>
<protein>
    <submittedName>
        <fullName evidence="1">Uncharacterized protein</fullName>
    </submittedName>
</protein>
<keyword evidence="2" id="KW-1185">Reference proteome</keyword>
<dbReference type="EMBL" id="MUGV01000015">
    <property type="protein sequence ID" value="OXA79918.1"/>
    <property type="molecule type" value="Genomic_DNA"/>
</dbReference>
<name>A0ABX4BRP1_FLAFR</name>